<sequence length="318" mass="33334">MKKTLGIIAATTLGLLMAGTASAESLTVYSAGPGALIEKLAAGYKAKTGDDIVVFQATTGKVMARLAAEQSNPVADVVISASWDTATDFDAQGLLLDYQSPNAEMVPDFLKSSDYVAQGISALALAWNTTSDVPEPKDWSDLADPAYKDMVTMPDPASSGSAYELVSALVADPNIGWDLFEKLHDNGMIVPGANAQALNPVLQGSRAVVFGAVDYQTMGMIAKGESMKVIFPTTGTVIAPRPMMILKSSTHQDAAKAFIDYVLSDEGQAAVAGAFLMPARTDVSADRPLISDLKLLTVDAGGDREATLTKFADIFASN</sequence>
<dbReference type="GO" id="GO:0015888">
    <property type="term" value="P:thiamine transport"/>
    <property type="evidence" value="ECO:0007669"/>
    <property type="project" value="TreeGrafter"/>
</dbReference>
<dbReference type="Proteomes" id="UP000318801">
    <property type="component" value="Unassembled WGS sequence"/>
</dbReference>
<dbReference type="CDD" id="cd13547">
    <property type="entry name" value="PBP2_Fbp_like_2"/>
    <property type="match status" value="1"/>
</dbReference>
<dbReference type="AlphaFoldDB" id="A0A506UGJ2"/>
<dbReference type="PANTHER" id="PTHR30006:SF2">
    <property type="entry name" value="ABC TRANSPORTER SUBSTRATE-BINDING PROTEIN"/>
    <property type="match status" value="1"/>
</dbReference>
<evidence type="ECO:0000256" key="1">
    <source>
        <dbReference type="ARBA" id="ARBA00022729"/>
    </source>
</evidence>
<gene>
    <name evidence="4" type="ORF">FJU08_04255</name>
</gene>
<feature type="signal peptide" evidence="3">
    <location>
        <begin position="1"/>
        <end position="23"/>
    </location>
</feature>
<dbReference type="SUPFAM" id="SSF53850">
    <property type="entry name" value="Periplasmic binding protein-like II"/>
    <property type="match status" value="1"/>
</dbReference>
<organism evidence="4 5">
    <name type="scientific">Martelella alba</name>
    <dbReference type="NCBI Taxonomy" id="2590451"/>
    <lineage>
        <taxon>Bacteria</taxon>
        <taxon>Pseudomonadati</taxon>
        <taxon>Pseudomonadota</taxon>
        <taxon>Alphaproteobacteria</taxon>
        <taxon>Hyphomicrobiales</taxon>
        <taxon>Aurantimonadaceae</taxon>
        <taxon>Martelella</taxon>
    </lineage>
</organism>
<dbReference type="PANTHER" id="PTHR30006">
    <property type="entry name" value="THIAMINE-BINDING PERIPLASMIC PROTEIN-RELATED"/>
    <property type="match status" value="1"/>
</dbReference>
<dbReference type="GO" id="GO:0030976">
    <property type="term" value="F:thiamine pyrophosphate binding"/>
    <property type="evidence" value="ECO:0007669"/>
    <property type="project" value="TreeGrafter"/>
</dbReference>
<reference evidence="4 5" key="1">
    <citation type="submission" date="2019-06" db="EMBL/GenBank/DDBJ databases">
        <authorList>
            <person name="Li M."/>
        </authorList>
    </citation>
    <scope>NUCLEOTIDE SEQUENCE [LARGE SCALE GENOMIC DNA]</scope>
    <source>
        <strain evidence="4 5">BGMRC2036</strain>
    </source>
</reference>
<evidence type="ECO:0000256" key="2">
    <source>
        <dbReference type="PIRSR" id="PIRSR002825-1"/>
    </source>
</evidence>
<feature type="chain" id="PRO_5021223762" evidence="3">
    <location>
        <begin position="24"/>
        <end position="318"/>
    </location>
</feature>
<dbReference type="OrthoDB" id="9766989at2"/>
<evidence type="ECO:0000313" key="4">
    <source>
        <dbReference type="EMBL" id="TPW32229.1"/>
    </source>
</evidence>
<keyword evidence="5" id="KW-1185">Reference proteome</keyword>
<keyword evidence="2" id="KW-0479">Metal-binding</keyword>
<dbReference type="EMBL" id="VHLG01000002">
    <property type="protein sequence ID" value="TPW32229.1"/>
    <property type="molecule type" value="Genomic_DNA"/>
</dbReference>
<dbReference type="InterPro" id="IPR026045">
    <property type="entry name" value="Ferric-bd"/>
</dbReference>
<dbReference type="GO" id="GO:0030288">
    <property type="term" value="C:outer membrane-bounded periplasmic space"/>
    <property type="evidence" value="ECO:0007669"/>
    <property type="project" value="TreeGrafter"/>
</dbReference>
<protein>
    <submittedName>
        <fullName evidence="4">ABC transporter substrate-binding protein</fullName>
    </submittedName>
</protein>
<comment type="caution">
    <text evidence="4">The sequence shown here is derived from an EMBL/GenBank/DDBJ whole genome shotgun (WGS) entry which is preliminary data.</text>
</comment>
<dbReference type="Pfam" id="PF13343">
    <property type="entry name" value="SBP_bac_6"/>
    <property type="match status" value="1"/>
</dbReference>
<keyword evidence="2" id="KW-0408">Iron</keyword>
<dbReference type="RefSeq" id="WP_141147739.1">
    <property type="nucleotide sequence ID" value="NZ_VHLG01000002.1"/>
</dbReference>
<keyword evidence="1 3" id="KW-0732">Signal</keyword>
<evidence type="ECO:0000256" key="3">
    <source>
        <dbReference type="SAM" id="SignalP"/>
    </source>
</evidence>
<feature type="binding site" evidence="2">
    <location>
        <position position="215"/>
    </location>
    <ligand>
        <name>Fe cation</name>
        <dbReference type="ChEBI" id="CHEBI:24875"/>
    </ligand>
</feature>
<dbReference type="GO" id="GO:0030975">
    <property type="term" value="F:thiamine binding"/>
    <property type="evidence" value="ECO:0007669"/>
    <property type="project" value="TreeGrafter"/>
</dbReference>
<name>A0A506UGJ2_9HYPH</name>
<dbReference type="GO" id="GO:0046872">
    <property type="term" value="F:metal ion binding"/>
    <property type="evidence" value="ECO:0007669"/>
    <property type="project" value="UniProtKB-KW"/>
</dbReference>
<dbReference type="PIRSF" id="PIRSF002825">
    <property type="entry name" value="CfbpA"/>
    <property type="match status" value="1"/>
</dbReference>
<proteinExistence type="predicted"/>
<evidence type="ECO:0000313" key="5">
    <source>
        <dbReference type="Proteomes" id="UP000318801"/>
    </source>
</evidence>
<dbReference type="Gene3D" id="3.40.190.10">
    <property type="entry name" value="Periplasmic binding protein-like II"/>
    <property type="match status" value="2"/>
</dbReference>
<accession>A0A506UGJ2</accession>